<feature type="repeat" description="HEAT" evidence="3">
    <location>
        <begin position="203"/>
        <end position="241"/>
    </location>
</feature>
<feature type="repeat" description="HEAT" evidence="3">
    <location>
        <begin position="164"/>
        <end position="202"/>
    </location>
</feature>
<keyword evidence="7" id="KW-1185">Reference proteome</keyword>
<dbReference type="GO" id="GO:0000159">
    <property type="term" value="C:protein phosphatase type 2A complex"/>
    <property type="evidence" value="ECO:0007669"/>
    <property type="project" value="TreeGrafter"/>
</dbReference>
<keyword evidence="1" id="KW-0677">Repeat</keyword>
<dbReference type="PANTHER" id="PTHR10648">
    <property type="entry name" value="SERINE/THREONINE-PROTEIN PHOSPHATASE PP2A 65 KDA REGULATORY SUBUNIT"/>
    <property type="match status" value="1"/>
</dbReference>
<feature type="domain" description="Phosphatase 2A Regulatory Subunit A helical" evidence="5">
    <location>
        <begin position="362"/>
        <end position="506"/>
    </location>
</feature>
<dbReference type="InterPro" id="IPR055231">
    <property type="entry name" value="2AA_helical"/>
</dbReference>
<dbReference type="GO" id="GO:0019888">
    <property type="term" value="F:protein phosphatase regulator activity"/>
    <property type="evidence" value="ECO:0007669"/>
    <property type="project" value="TreeGrafter"/>
</dbReference>
<dbReference type="AlphaFoldDB" id="A0AAJ5YQA2"/>
<feature type="repeat" description="HEAT" evidence="3">
    <location>
        <begin position="359"/>
        <end position="397"/>
    </location>
</feature>
<dbReference type="SUPFAM" id="SSF48371">
    <property type="entry name" value="ARM repeat"/>
    <property type="match status" value="1"/>
</dbReference>
<feature type="repeat" description="HEAT" evidence="3">
    <location>
        <begin position="559"/>
        <end position="588"/>
    </location>
</feature>
<dbReference type="InterPro" id="IPR054573">
    <property type="entry name" value="PP2A/SF3B1-like_HEAT"/>
</dbReference>
<evidence type="ECO:0000256" key="1">
    <source>
        <dbReference type="ARBA" id="ARBA00022737"/>
    </source>
</evidence>
<evidence type="ECO:0000313" key="6">
    <source>
        <dbReference type="EMBL" id="WFC97832.1"/>
    </source>
</evidence>
<evidence type="ECO:0000259" key="4">
    <source>
        <dbReference type="Pfam" id="PF22646"/>
    </source>
</evidence>
<dbReference type="InterPro" id="IPR051023">
    <property type="entry name" value="PP2A_Regulatory_Subunit_A"/>
</dbReference>
<organism evidence="6 7">
    <name type="scientific">Malassezia yamatoensis</name>
    <dbReference type="NCBI Taxonomy" id="253288"/>
    <lineage>
        <taxon>Eukaryota</taxon>
        <taxon>Fungi</taxon>
        <taxon>Dikarya</taxon>
        <taxon>Basidiomycota</taxon>
        <taxon>Ustilaginomycotina</taxon>
        <taxon>Malasseziomycetes</taxon>
        <taxon>Malasseziales</taxon>
        <taxon>Malasseziaceae</taxon>
        <taxon>Malassezia</taxon>
    </lineage>
</organism>
<evidence type="ECO:0000256" key="3">
    <source>
        <dbReference type="PROSITE-ProRule" id="PRU00103"/>
    </source>
</evidence>
<dbReference type="Proteomes" id="UP001219567">
    <property type="component" value="Chromosome 1"/>
</dbReference>
<evidence type="ECO:0000313" key="7">
    <source>
        <dbReference type="Proteomes" id="UP001219567"/>
    </source>
</evidence>
<reference evidence="6 7" key="1">
    <citation type="submission" date="2023-03" db="EMBL/GenBank/DDBJ databases">
        <title>Mating type loci evolution in Malassezia.</title>
        <authorList>
            <person name="Coelho M.A."/>
        </authorList>
    </citation>
    <scope>NUCLEOTIDE SEQUENCE [LARGE SCALE GENOMIC DNA]</scope>
    <source>
        <strain evidence="6 7">CBS 9725</strain>
    </source>
</reference>
<dbReference type="PROSITE" id="PS50077">
    <property type="entry name" value="HEAT_REPEAT"/>
    <property type="match status" value="9"/>
</dbReference>
<dbReference type="GO" id="GO:0005829">
    <property type="term" value="C:cytosol"/>
    <property type="evidence" value="ECO:0007669"/>
    <property type="project" value="TreeGrafter"/>
</dbReference>
<gene>
    <name evidence="6" type="primary">paa1</name>
    <name evidence="6" type="ORF">MYAM1_000552</name>
</gene>
<dbReference type="Pfam" id="PF22646">
    <property type="entry name" value="PPP2R1A-like_HEAT"/>
    <property type="match status" value="1"/>
</dbReference>
<feature type="repeat" description="HEAT" evidence="3">
    <location>
        <begin position="281"/>
        <end position="319"/>
    </location>
</feature>
<evidence type="ECO:0000259" key="5">
    <source>
        <dbReference type="Pfam" id="PF22956"/>
    </source>
</evidence>
<name>A0AAJ5YQA2_9BASI</name>
<protein>
    <submittedName>
        <fullName evidence="6">Protein phosphatase regulatory subunit Paa1</fullName>
    </submittedName>
</protein>
<feature type="repeat" description="HEAT" evidence="3">
    <location>
        <begin position="87"/>
        <end position="125"/>
    </location>
</feature>
<dbReference type="GO" id="GO:0005634">
    <property type="term" value="C:nucleus"/>
    <property type="evidence" value="ECO:0007669"/>
    <property type="project" value="UniProtKB-ARBA"/>
</dbReference>
<feature type="repeat" description="HEAT" evidence="3">
    <location>
        <begin position="242"/>
        <end position="280"/>
    </location>
</feature>
<dbReference type="FunFam" id="1.25.10.10:FF:000062">
    <property type="entry name" value="Serine/threonine-protein phosphatase 2A regulatory subunit A alpha isoform"/>
    <property type="match status" value="1"/>
</dbReference>
<accession>A0AAJ5YQA2</accession>
<dbReference type="EMBL" id="CP119943">
    <property type="protein sequence ID" value="WFC97832.1"/>
    <property type="molecule type" value="Genomic_DNA"/>
</dbReference>
<dbReference type="InterPro" id="IPR016024">
    <property type="entry name" value="ARM-type_fold"/>
</dbReference>
<feature type="repeat" description="HEAT" evidence="3">
    <location>
        <begin position="398"/>
        <end position="436"/>
    </location>
</feature>
<sequence>MEDDEQLYPIAILIDELKSEDVSLRLNSIQRISTIALALGPERSREELIPFLHNSLDDEDEVLMALAEELDDRFAEYIGGNRYAHLLLGPLENLATVEETVVREKACESINKVATVLNEQQVQEYYLPLLKRLTNGDWFTSRTSAASLFASVYDNVPANLRTELLSQFATLCHDDTPMVRRAIARDMSALVKQMRKETVISDILPLYRRLSTDEQDSVRLLTVQDLVCIVEKLDKAETQKLLLNSIRAAFQDKSWRVRYMAADQFVKLASAVNEKVIQEDLVPAYVTLMRDAEAEVRTAAASQTPGLAKLMDQQTILKRLMPVVKELADDPSQHVRGALAAQISALAPLLGKDATIEHLLPLFLQLLKDEFPEVRLNIISRLEQVNEVIGIDLLSQSLLPAIMELAEDKQWRVRQAIIENIPLLALQLGVQFFNEQLSSLCMSWLGDTVYSIREAATINLKKLTEVFGVEWARTTIIPKVLQMGTHPNYLYRMTTIFAVTSMTPSLDQDTILNSVLTTMLPMAQDPVPNIRFNVAKAFEVLAEKLRDSPDGQRSIQEKINPALQLLSKDRDVDVRFYATRALQATSKT</sequence>
<dbReference type="InterPro" id="IPR011989">
    <property type="entry name" value="ARM-like"/>
</dbReference>
<feature type="repeat" description="HEAT" evidence="3">
    <location>
        <begin position="320"/>
        <end position="358"/>
    </location>
</feature>
<dbReference type="Pfam" id="PF22956">
    <property type="entry name" value="VPS15-like_hel"/>
    <property type="match status" value="1"/>
</dbReference>
<proteinExistence type="inferred from homology"/>
<dbReference type="PANTHER" id="PTHR10648:SF4">
    <property type="entry name" value="PROTEIN PHOSPHATASE 2 (FORMERLY 2A), REGULATORY SUBUNIT A, BETA ISOFORM-RELATED"/>
    <property type="match status" value="1"/>
</dbReference>
<dbReference type="Gene3D" id="1.25.10.10">
    <property type="entry name" value="Leucine-rich Repeat Variant"/>
    <property type="match status" value="1"/>
</dbReference>
<evidence type="ECO:0000256" key="2">
    <source>
        <dbReference type="ARBA" id="ARBA00038332"/>
    </source>
</evidence>
<comment type="similarity">
    <text evidence="2">Belongs to the phosphatase 2A regulatory subunit A family.</text>
</comment>
<feature type="domain" description="Phosphatase PP2A regulatory subunit A/Splicing factor 3B subunit 1-like HEAT repeat" evidence="4">
    <location>
        <begin position="276"/>
        <end position="351"/>
    </location>
</feature>
<dbReference type="InterPro" id="IPR021133">
    <property type="entry name" value="HEAT_type_2"/>
</dbReference>